<protein>
    <recommendedName>
        <fullName evidence="4">KfrA N-terminal DNA-binding domain-containing protein</fullName>
    </recommendedName>
</protein>
<comment type="caution">
    <text evidence="2">The sequence shown here is derived from an EMBL/GenBank/DDBJ whole genome shotgun (WGS) entry which is preliminary data.</text>
</comment>
<proteinExistence type="predicted"/>
<accession>A0AAW3HZ87</accession>
<organism evidence="2 3">
    <name type="scientific">Achromobacter spanius</name>
    <dbReference type="NCBI Taxonomy" id="217203"/>
    <lineage>
        <taxon>Bacteria</taxon>
        <taxon>Pseudomonadati</taxon>
        <taxon>Pseudomonadota</taxon>
        <taxon>Betaproteobacteria</taxon>
        <taxon>Burkholderiales</taxon>
        <taxon>Alcaligenaceae</taxon>
        <taxon>Achromobacter</taxon>
    </lineage>
</organism>
<feature type="region of interest" description="Disordered" evidence="1">
    <location>
        <begin position="81"/>
        <end position="111"/>
    </location>
</feature>
<reference evidence="2 3" key="1">
    <citation type="submission" date="2015-07" db="EMBL/GenBank/DDBJ databases">
        <title>Draft genome of Achromobacter spanius.</title>
        <authorList>
            <person name="Wang X."/>
        </authorList>
    </citation>
    <scope>NUCLEOTIDE SEQUENCE [LARGE SCALE GENOMIC DNA]</scope>
    <source>
        <strain evidence="2 3">CGMCC9173</strain>
    </source>
</reference>
<evidence type="ECO:0000313" key="3">
    <source>
        <dbReference type="Proteomes" id="UP000037511"/>
    </source>
</evidence>
<sequence length="142" mass="15534">MQQNHAPPANKAEIVQQLNTLDATDQRARFRALLPLIDQLVRRGVTHAKIVETLINAGVPVTILSLRQALYRWRKRTGPMPIDENRADIRSTPGTAADLPGAVPVTRSSSASGINSKADLVRLSRASDPIDLNELAELGRKK</sequence>
<evidence type="ECO:0000313" key="2">
    <source>
        <dbReference type="EMBL" id="KNE25796.1"/>
    </source>
</evidence>
<dbReference type="AlphaFoldDB" id="A0AAW3HZ87"/>
<evidence type="ECO:0008006" key="4">
    <source>
        <dbReference type="Google" id="ProtNLM"/>
    </source>
</evidence>
<dbReference type="RefSeq" id="WP_050448710.1">
    <property type="nucleotide sequence ID" value="NZ_LGVG01000030.1"/>
</dbReference>
<evidence type="ECO:0000256" key="1">
    <source>
        <dbReference type="SAM" id="MobiDB-lite"/>
    </source>
</evidence>
<dbReference type="Proteomes" id="UP000037511">
    <property type="component" value="Unassembled WGS sequence"/>
</dbReference>
<name>A0AAW3HZ87_9BURK</name>
<dbReference type="EMBL" id="LGVG01000030">
    <property type="protein sequence ID" value="KNE25796.1"/>
    <property type="molecule type" value="Genomic_DNA"/>
</dbReference>
<gene>
    <name evidence="2" type="ORF">AFM18_20435</name>
</gene>